<organism evidence="4 5">
    <name type="scientific">Actinacidiphila cocklensis</name>
    <dbReference type="NCBI Taxonomy" id="887465"/>
    <lineage>
        <taxon>Bacteria</taxon>
        <taxon>Bacillati</taxon>
        <taxon>Actinomycetota</taxon>
        <taxon>Actinomycetes</taxon>
        <taxon>Kitasatosporales</taxon>
        <taxon>Streptomycetaceae</taxon>
        <taxon>Actinacidiphila</taxon>
    </lineage>
</organism>
<evidence type="ECO:0000256" key="1">
    <source>
        <dbReference type="ARBA" id="ARBA00006479"/>
    </source>
</evidence>
<proteinExistence type="inferred from homology"/>
<keyword evidence="4" id="KW-0418">Kinase</keyword>
<dbReference type="Pfam" id="PF00480">
    <property type="entry name" value="ROK"/>
    <property type="match status" value="1"/>
</dbReference>
<dbReference type="EMBL" id="CAJSLV010000088">
    <property type="protein sequence ID" value="CAG6397528.1"/>
    <property type="molecule type" value="Genomic_DNA"/>
</dbReference>
<feature type="region of interest" description="Disordered" evidence="2">
    <location>
        <begin position="63"/>
        <end position="82"/>
    </location>
</feature>
<dbReference type="GO" id="GO:0003700">
    <property type="term" value="F:DNA-binding transcription factor activity"/>
    <property type="evidence" value="ECO:0007669"/>
    <property type="project" value="InterPro"/>
</dbReference>
<evidence type="ECO:0000313" key="4">
    <source>
        <dbReference type="EMBL" id="CAG6397528.1"/>
    </source>
</evidence>
<accession>A0A9W4GTX8</accession>
<dbReference type="PANTHER" id="PTHR18964:SF173">
    <property type="entry name" value="GLUCOKINASE"/>
    <property type="match status" value="1"/>
</dbReference>
<comment type="similarity">
    <text evidence="1">Belongs to the ROK (NagC/XylR) family.</text>
</comment>
<dbReference type="InterPro" id="IPR043129">
    <property type="entry name" value="ATPase_NBD"/>
</dbReference>
<evidence type="ECO:0000259" key="3">
    <source>
        <dbReference type="Pfam" id="PF12802"/>
    </source>
</evidence>
<dbReference type="Gene3D" id="1.10.10.10">
    <property type="entry name" value="Winged helix-like DNA-binding domain superfamily/Winged helix DNA-binding domain"/>
    <property type="match status" value="1"/>
</dbReference>
<dbReference type="InterPro" id="IPR036390">
    <property type="entry name" value="WH_DNA-bd_sf"/>
</dbReference>
<dbReference type="Gene3D" id="3.30.420.40">
    <property type="match status" value="2"/>
</dbReference>
<dbReference type="Proteomes" id="UP001152519">
    <property type="component" value="Unassembled WGS sequence"/>
</dbReference>
<dbReference type="SUPFAM" id="SSF53067">
    <property type="entry name" value="Actin-like ATPase domain"/>
    <property type="match status" value="1"/>
</dbReference>
<sequence>MHTPPGVTIDTPVNLREVGRLRVLEALHATPRSSRPELVRVTGLSRATVSSLVADLIAVGLVTEEEPDTDDPEPRRTGRPAQSLSLVPTAGYAIGADIGHQHVRVNLCDLFGTVLWEHWVAKDVDRAPEETLDLVAVLVGRALQETGVARSRVLGIGAGIASPVEKGSGELGAEGIMPGWVGLHLTDELKKRTALPVRVTNDANAGALAELMYGAGRQIGDMVYVRLSAGIGAGIVSNGQLLLGARGLAGEIGHLPLIADGLICRCGNRGCLETVASPVAIARLLTQSWGRPVAARELPMLIKQRNTGALRAVRDAGDAVGRALSTLVTLLNPRLIVVGGDLAGAGEDLLEPLRAGVRRHTLPSAARGVEIVTGGLGDGAEVRGAAGLVLAGAPHLLSTMPPGEAA</sequence>
<keyword evidence="5" id="KW-1185">Reference proteome</keyword>
<dbReference type="InterPro" id="IPR000835">
    <property type="entry name" value="HTH_MarR-typ"/>
</dbReference>
<dbReference type="SUPFAM" id="SSF46785">
    <property type="entry name" value="Winged helix' DNA-binding domain"/>
    <property type="match status" value="1"/>
</dbReference>
<dbReference type="AlphaFoldDB" id="A0A9W4GTX8"/>
<gene>
    <name evidence="4" type="ORF">SCOCK_560038</name>
</gene>
<dbReference type="InterPro" id="IPR036388">
    <property type="entry name" value="WH-like_DNA-bd_sf"/>
</dbReference>
<reference evidence="4" key="1">
    <citation type="submission" date="2021-05" db="EMBL/GenBank/DDBJ databases">
        <authorList>
            <person name="Arsene-Ploetze F."/>
        </authorList>
    </citation>
    <scope>NUCLEOTIDE SEQUENCE</scope>
    <source>
        <strain evidence="4">DSM 42138</strain>
    </source>
</reference>
<dbReference type="PANTHER" id="PTHR18964">
    <property type="entry name" value="ROK (REPRESSOR, ORF, KINASE) FAMILY"/>
    <property type="match status" value="1"/>
</dbReference>
<dbReference type="Pfam" id="PF12802">
    <property type="entry name" value="MarR_2"/>
    <property type="match status" value="1"/>
</dbReference>
<protein>
    <submittedName>
        <fullName evidence="4">Sugar kinase of the NBD/HSP70 family, may contain an N-terminal HTH domain</fullName>
    </submittedName>
</protein>
<evidence type="ECO:0000256" key="2">
    <source>
        <dbReference type="SAM" id="MobiDB-lite"/>
    </source>
</evidence>
<comment type="caution">
    <text evidence="4">The sequence shown here is derived from an EMBL/GenBank/DDBJ whole genome shotgun (WGS) entry which is preliminary data.</text>
</comment>
<keyword evidence="4" id="KW-0808">Transferase</keyword>
<dbReference type="InterPro" id="IPR049874">
    <property type="entry name" value="ROK_cs"/>
</dbReference>
<evidence type="ECO:0000313" key="5">
    <source>
        <dbReference type="Proteomes" id="UP001152519"/>
    </source>
</evidence>
<name>A0A9W4GTX8_9ACTN</name>
<dbReference type="CDD" id="cd24076">
    <property type="entry name" value="ASKHA_ATPase_ROK_BsXylR-like"/>
    <property type="match status" value="1"/>
</dbReference>
<dbReference type="PROSITE" id="PS01125">
    <property type="entry name" value="ROK"/>
    <property type="match status" value="1"/>
</dbReference>
<dbReference type="InterPro" id="IPR000600">
    <property type="entry name" value="ROK"/>
</dbReference>
<dbReference type="GO" id="GO:0016301">
    <property type="term" value="F:kinase activity"/>
    <property type="evidence" value="ECO:0007669"/>
    <property type="project" value="UniProtKB-KW"/>
</dbReference>
<feature type="domain" description="HTH marR-type" evidence="3">
    <location>
        <begin position="21"/>
        <end position="70"/>
    </location>
</feature>